<reference evidence="2" key="3">
    <citation type="journal article" date="2019" name="Int. J. Syst. Evol. Microbiol.">
        <title>Natronolimnobius sulfurireducens sp. nov. and Halalkaliarchaeum desulfuricum gen. nov., sp. nov., the first sulfur-respiring alkaliphilic haloarchaea from hypersaline alkaline lakes.</title>
        <authorList>
            <person name="Sorokin D.Y."/>
            <person name="Yakimov M."/>
            <person name="Messina E."/>
            <person name="Merkel A.Y."/>
            <person name="Bale N.J."/>
            <person name="Sinninghe Damste J.S."/>
        </authorList>
    </citation>
    <scope>NUCLEOTIDE SEQUENCE</scope>
    <source>
        <strain evidence="2">AArc-Mg</strain>
        <strain evidence="1">AArc1</strain>
    </source>
</reference>
<dbReference type="Proteomes" id="UP000258613">
    <property type="component" value="Chromosome"/>
</dbReference>
<reference evidence="3" key="2">
    <citation type="submission" date="2018-02" db="EMBL/GenBank/DDBJ databases">
        <title>Phenotypic and genomic properties of facultatively anaerobic sulfur-reducing natronoarchaea from hypersaline soda lakes.</title>
        <authorList>
            <person name="Sorokin D.Y."/>
            <person name="Kublanov I.V."/>
            <person name="Roman P."/>
            <person name="Sinninghe Damste J.S."/>
            <person name="Golyshin P.N."/>
            <person name="Rojo D."/>
            <person name="Ciordia S."/>
            <person name="Mena M.D.C."/>
            <person name="Ferrer M."/>
            <person name="Messina E."/>
            <person name="Smedile F."/>
            <person name="La Spada G."/>
            <person name="La Cono V."/>
            <person name="Yakimov M.M."/>
        </authorList>
    </citation>
    <scope>NUCLEOTIDE SEQUENCE [LARGE SCALE GENOMIC DNA]</scope>
    <source>
        <strain evidence="3">AArc-Mg</strain>
    </source>
</reference>
<proteinExistence type="predicted"/>
<dbReference type="Proteomes" id="UP000258707">
    <property type="component" value="Chromosome"/>
</dbReference>
<dbReference type="EMBL" id="CP027033">
    <property type="protein sequence ID" value="AXR82493.1"/>
    <property type="molecule type" value="Genomic_DNA"/>
</dbReference>
<protein>
    <submittedName>
        <fullName evidence="1">Peptidoglycan/xylan/chitin deacetylase</fullName>
    </submittedName>
</protein>
<dbReference type="AlphaFoldDB" id="A0A346PSJ8"/>
<evidence type="ECO:0000313" key="2">
    <source>
        <dbReference type="EMBL" id="AXR82493.1"/>
    </source>
</evidence>
<name>A0A346PSJ8_9EURY</name>
<evidence type="ECO:0000313" key="3">
    <source>
        <dbReference type="Proteomes" id="UP000258613"/>
    </source>
</evidence>
<accession>A0A346PSJ8</accession>
<evidence type="ECO:0000313" key="1">
    <source>
        <dbReference type="EMBL" id="AXR77565.1"/>
    </source>
</evidence>
<organism evidence="2 3">
    <name type="scientific">Natrarchaeobaculum sulfurireducens</name>
    <dbReference type="NCBI Taxonomy" id="2044521"/>
    <lineage>
        <taxon>Archaea</taxon>
        <taxon>Methanobacteriati</taxon>
        <taxon>Methanobacteriota</taxon>
        <taxon>Stenosarchaea group</taxon>
        <taxon>Halobacteria</taxon>
        <taxon>Halobacteriales</taxon>
        <taxon>Natrialbaceae</taxon>
        <taxon>Natrarchaeobaculum</taxon>
    </lineage>
</organism>
<dbReference type="EMBL" id="CP024047">
    <property type="protein sequence ID" value="AXR77565.1"/>
    <property type="molecule type" value="Genomic_DNA"/>
</dbReference>
<reference evidence="4" key="1">
    <citation type="submission" date="2017-10" db="EMBL/GenBank/DDBJ databases">
        <title>Phenotypic and genomic properties of facultatively anaerobic sulfur-reducing natronoarchaea from hypersaline soda lakes.</title>
        <authorList>
            <person name="Sorokin D.Y."/>
            <person name="Kublanov I.V."/>
            <person name="Roman P."/>
            <person name="Sinninghe Damste J.S."/>
            <person name="Golyshin P.N."/>
            <person name="Rojo D."/>
            <person name="Ciordia S."/>
            <person name="Mena Md.C."/>
            <person name="Ferrer M."/>
            <person name="Messina E."/>
            <person name="Smedile F."/>
            <person name="La Spada G."/>
            <person name="La Cono V."/>
            <person name="Yakimov M.M."/>
        </authorList>
    </citation>
    <scope>NUCLEOTIDE SEQUENCE [LARGE SCALE GENOMIC DNA]</scope>
    <source>
        <strain evidence="4">AArc1</strain>
    </source>
</reference>
<keyword evidence="3" id="KW-1185">Reference proteome</keyword>
<dbReference type="KEGG" id="nag:AArcMg_2502"/>
<evidence type="ECO:0000313" key="4">
    <source>
        <dbReference type="Proteomes" id="UP000258707"/>
    </source>
</evidence>
<gene>
    <name evidence="1" type="ORF">AArc1_1225</name>
    <name evidence="2" type="ORF">AArcMg_2502</name>
</gene>
<dbReference type="KEGG" id="nan:AArc1_1225"/>
<sequence>MVGEVIHRLLDVLRGVVLESDGTQCGDAADFGRSLERFARLVGVGVDGALSEQRVGRISLGRESADEAVIHQIT</sequence>
<accession>A0A346PDH0</accession>